<dbReference type="GO" id="GO:0046872">
    <property type="term" value="F:metal ion binding"/>
    <property type="evidence" value="ECO:0007669"/>
    <property type="project" value="UniProtKB-KW"/>
</dbReference>
<evidence type="ECO:0000259" key="4">
    <source>
        <dbReference type="PROSITE" id="PS51845"/>
    </source>
</evidence>
<feature type="domain" description="PDEase" evidence="4">
    <location>
        <begin position="179"/>
        <end position="561"/>
    </location>
</feature>
<dbReference type="SUPFAM" id="SSF109604">
    <property type="entry name" value="HD-domain/PDEase-like"/>
    <property type="match status" value="1"/>
</dbReference>
<evidence type="ECO:0000256" key="1">
    <source>
        <dbReference type="ARBA" id="ARBA00022723"/>
    </source>
</evidence>
<organism evidence="5 6">
    <name type="scientific">Candida viswanathii</name>
    <dbReference type="NCBI Taxonomy" id="5486"/>
    <lineage>
        <taxon>Eukaryota</taxon>
        <taxon>Fungi</taxon>
        <taxon>Dikarya</taxon>
        <taxon>Ascomycota</taxon>
        <taxon>Saccharomycotina</taxon>
        <taxon>Pichiomycetes</taxon>
        <taxon>Debaryomycetaceae</taxon>
        <taxon>Candida/Lodderomyces clade</taxon>
        <taxon>Candida</taxon>
    </lineage>
</organism>
<comment type="caution">
    <text evidence="5">The sequence shown here is derived from an EMBL/GenBank/DDBJ whole genome shotgun (WGS) entry which is preliminary data.</text>
</comment>
<dbReference type="InterPro" id="IPR002073">
    <property type="entry name" value="PDEase_catalytic_dom"/>
</dbReference>
<dbReference type="Gene3D" id="1.10.1300.10">
    <property type="entry name" value="3'5'-cyclic nucleotide phosphodiesterase, catalytic domain"/>
    <property type="match status" value="1"/>
</dbReference>
<comment type="similarity">
    <text evidence="3">Belongs to the cyclic nucleotide phosphodiesterase family.</text>
</comment>
<keyword evidence="6" id="KW-1185">Reference proteome</keyword>
<dbReference type="Pfam" id="PF00233">
    <property type="entry name" value="PDEase_I"/>
    <property type="match status" value="1"/>
</dbReference>
<dbReference type="EMBL" id="QLNQ01000026">
    <property type="protein sequence ID" value="RCK60501.1"/>
    <property type="molecule type" value="Genomic_DNA"/>
</dbReference>
<accession>A0A367Y671</accession>
<dbReference type="STRING" id="5486.A0A367Y671"/>
<dbReference type="GO" id="GO:0004114">
    <property type="term" value="F:3',5'-cyclic-nucleotide phosphodiesterase activity"/>
    <property type="evidence" value="ECO:0007669"/>
    <property type="project" value="InterPro"/>
</dbReference>
<evidence type="ECO:0000256" key="2">
    <source>
        <dbReference type="ARBA" id="ARBA00022801"/>
    </source>
</evidence>
<keyword evidence="1 3" id="KW-0479">Metal-binding</keyword>
<dbReference type="EC" id="3.1.4.-" evidence="3"/>
<dbReference type="Proteomes" id="UP000253472">
    <property type="component" value="Unassembled WGS sequence"/>
</dbReference>
<protein>
    <recommendedName>
        <fullName evidence="3">Phosphodiesterase</fullName>
        <ecNumber evidence="3">3.1.4.-</ecNumber>
    </recommendedName>
</protein>
<dbReference type="PROSITE" id="PS51845">
    <property type="entry name" value="PDEASE_I_2"/>
    <property type="match status" value="1"/>
</dbReference>
<dbReference type="InterPro" id="IPR036971">
    <property type="entry name" value="PDEase_catalytic_dom_sf"/>
</dbReference>
<dbReference type="PANTHER" id="PTHR11347">
    <property type="entry name" value="CYCLIC NUCLEOTIDE PHOSPHODIESTERASE"/>
    <property type="match status" value="1"/>
</dbReference>
<dbReference type="SMART" id="SM00471">
    <property type="entry name" value="HDc"/>
    <property type="match status" value="1"/>
</dbReference>
<dbReference type="AlphaFoldDB" id="A0A367Y671"/>
<evidence type="ECO:0000256" key="3">
    <source>
        <dbReference type="RuleBase" id="RU363067"/>
    </source>
</evidence>
<proteinExistence type="inferred from homology"/>
<dbReference type="PROSITE" id="PS00126">
    <property type="entry name" value="PDEASE_I_1"/>
    <property type="match status" value="1"/>
</dbReference>
<gene>
    <name evidence="5" type="primary">PDE2_1</name>
    <name evidence="5" type="ORF">Cantr_08752</name>
</gene>
<reference evidence="5 6" key="1">
    <citation type="submission" date="2018-06" db="EMBL/GenBank/DDBJ databases">
        <title>Whole genome sequencing of Candida tropicalis (genome annotated by CSBL at Korea University).</title>
        <authorList>
            <person name="Ahn J."/>
        </authorList>
    </citation>
    <scope>NUCLEOTIDE SEQUENCE [LARGE SCALE GENOMIC DNA]</scope>
    <source>
        <strain evidence="5 6">ATCC 20962</strain>
    </source>
</reference>
<name>A0A367Y671_9ASCO</name>
<evidence type="ECO:0000313" key="6">
    <source>
        <dbReference type="Proteomes" id="UP000253472"/>
    </source>
</evidence>
<comment type="cofactor">
    <cofactor evidence="3">
        <name>a divalent metal cation</name>
        <dbReference type="ChEBI" id="CHEBI:60240"/>
    </cofactor>
    <text evidence="3">Binds 2 divalent metal cations per subunit. Site 1 may preferentially bind zinc ions, while site 2 has a preference for magnesium and/or manganese ions.</text>
</comment>
<dbReference type="GO" id="GO:0007165">
    <property type="term" value="P:signal transduction"/>
    <property type="evidence" value="ECO:0007669"/>
    <property type="project" value="InterPro"/>
</dbReference>
<dbReference type="InterPro" id="IPR023174">
    <property type="entry name" value="PDEase_CS"/>
</dbReference>
<evidence type="ECO:0000313" key="5">
    <source>
        <dbReference type="EMBL" id="RCK60501.1"/>
    </source>
</evidence>
<dbReference type="InterPro" id="IPR003607">
    <property type="entry name" value="HD/PDEase_dom"/>
</dbReference>
<sequence>MAEILSLIGTSIPYLTNTLHQIASFPDLIRYLFKKSNKETDSNTPIVILLPHKPPATSTSQLEKLSFSDKTLLLTYFFNHLNLLILDENFDKAKTEATVAEASRLLKNRISRVGNWTGTTHFNCGTDDCLYDTQSKIAGVIPTMSYVLNVNASRSVQTTEQLIHFKDLIVKEIDFFELLENSSPERLSELCFAVGHWSFPAHELSNDDLVYCVYLMITYAVQHLQHEDPEDKSFHLLTANELLGFVFIVRDTYRNGNPFHNFRHAVDVLQACFHFVIRLGSLPPFKQFITDPEVEFEARSDGATELVASKDRLDNNIAHLNPTQTLALLIAALGHDVGHPGTTNDFMIKYNAPTALLFNDRSVLESYHSSVFINKVLAVCWPSLLAKKSDTKTELTVRNLIISSILATDMGEHNEYVNRLKSFKTNNEILNHDNTVKLISALLIKCADISNVTRPLRVSSQWAMVLSREFAEVETLKSLINHEDDAASIIDLTQDLTYDHVPDNLQEILTLQPKLQNGQIFFINLFAENLFNNIAELLPQLQYTCDIILHNKNFWLERAKH</sequence>
<keyword evidence="2 3" id="KW-0378">Hydrolase</keyword>
<dbReference type="OrthoDB" id="546632at2759"/>
<dbReference type="CDD" id="cd00077">
    <property type="entry name" value="HDc"/>
    <property type="match status" value="1"/>
</dbReference>